<dbReference type="AlphaFoldDB" id="A0A8X6N928"/>
<gene>
    <name evidence="1" type="ORF">NPIL_291981</name>
</gene>
<evidence type="ECO:0000313" key="1">
    <source>
        <dbReference type="EMBL" id="GFT01008.1"/>
    </source>
</evidence>
<evidence type="ECO:0000313" key="2">
    <source>
        <dbReference type="Proteomes" id="UP000887013"/>
    </source>
</evidence>
<protein>
    <submittedName>
        <fullName evidence="1">Uncharacterized protein</fullName>
    </submittedName>
</protein>
<accession>A0A8X6N928</accession>
<dbReference type="Proteomes" id="UP000887013">
    <property type="component" value="Unassembled WGS sequence"/>
</dbReference>
<keyword evidence="2" id="KW-1185">Reference proteome</keyword>
<sequence length="201" mass="22845">MKLSGIGILIRKSSSFIRSCQGSREPTTNSGRKFLLKSIEFCLNRSHSEAAQELFGKTRIWRSLKSGPWRTLVCGELSPIAAPRTLCEQCERWFRTTVSWKYRFQVKVQINWVAVIWNRSSGQHTVQRLRFLACQEGLMSSPAEKPLGNLQPQIFTSDSAPWIPDGRSGGRSSIMDPTSGKPILLPKFRFADCHVPRVHKR</sequence>
<dbReference type="EMBL" id="BMAW01006878">
    <property type="protein sequence ID" value="GFT01008.1"/>
    <property type="molecule type" value="Genomic_DNA"/>
</dbReference>
<comment type="caution">
    <text evidence="1">The sequence shown here is derived from an EMBL/GenBank/DDBJ whole genome shotgun (WGS) entry which is preliminary data.</text>
</comment>
<name>A0A8X6N928_NEPPI</name>
<reference evidence="1" key="1">
    <citation type="submission" date="2020-08" db="EMBL/GenBank/DDBJ databases">
        <title>Multicomponent nature underlies the extraordinary mechanical properties of spider dragline silk.</title>
        <authorList>
            <person name="Kono N."/>
            <person name="Nakamura H."/>
            <person name="Mori M."/>
            <person name="Yoshida Y."/>
            <person name="Ohtoshi R."/>
            <person name="Malay A.D."/>
            <person name="Moran D.A.P."/>
            <person name="Tomita M."/>
            <person name="Numata K."/>
            <person name="Arakawa K."/>
        </authorList>
    </citation>
    <scope>NUCLEOTIDE SEQUENCE</scope>
</reference>
<organism evidence="1 2">
    <name type="scientific">Nephila pilipes</name>
    <name type="common">Giant wood spider</name>
    <name type="synonym">Nephila maculata</name>
    <dbReference type="NCBI Taxonomy" id="299642"/>
    <lineage>
        <taxon>Eukaryota</taxon>
        <taxon>Metazoa</taxon>
        <taxon>Ecdysozoa</taxon>
        <taxon>Arthropoda</taxon>
        <taxon>Chelicerata</taxon>
        <taxon>Arachnida</taxon>
        <taxon>Araneae</taxon>
        <taxon>Araneomorphae</taxon>
        <taxon>Entelegynae</taxon>
        <taxon>Araneoidea</taxon>
        <taxon>Nephilidae</taxon>
        <taxon>Nephila</taxon>
    </lineage>
</organism>
<proteinExistence type="predicted"/>